<organism evidence="5 6">
    <name type="scientific">Parablautia muri</name>
    <dbReference type="NCBI Taxonomy" id="2320879"/>
    <lineage>
        <taxon>Bacteria</taxon>
        <taxon>Bacillati</taxon>
        <taxon>Bacillota</taxon>
        <taxon>Clostridia</taxon>
        <taxon>Lachnospirales</taxon>
        <taxon>Lachnospiraceae</taxon>
        <taxon>Parablautia</taxon>
    </lineage>
</organism>
<keyword evidence="3" id="KW-0597">Phosphoprotein</keyword>
<feature type="domain" description="Response regulatory" evidence="4">
    <location>
        <begin position="3"/>
        <end position="124"/>
    </location>
</feature>
<dbReference type="Proteomes" id="UP001154420">
    <property type="component" value="Unassembled WGS sequence"/>
</dbReference>
<dbReference type="EMBL" id="QZDT01000022">
    <property type="protein sequence ID" value="NBJ93621.1"/>
    <property type="molecule type" value="Genomic_DNA"/>
</dbReference>
<dbReference type="SMART" id="SM00448">
    <property type="entry name" value="REC"/>
    <property type="match status" value="1"/>
</dbReference>
<dbReference type="PANTHER" id="PTHR37299">
    <property type="entry name" value="TRANSCRIPTIONAL REGULATOR-RELATED"/>
    <property type="match status" value="1"/>
</dbReference>
<dbReference type="SUPFAM" id="SSF52172">
    <property type="entry name" value="CheY-like"/>
    <property type="match status" value="1"/>
</dbReference>
<feature type="modified residue" description="4-aspartylphosphate" evidence="3">
    <location>
        <position position="56"/>
    </location>
</feature>
<gene>
    <name evidence="5" type="ORF">D5281_13725</name>
</gene>
<dbReference type="Gene3D" id="3.40.50.2300">
    <property type="match status" value="1"/>
</dbReference>
<evidence type="ECO:0000256" key="1">
    <source>
        <dbReference type="ARBA" id="ARBA00018672"/>
    </source>
</evidence>
<dbReference type="AlphaFoldDB" id="A0A9X5BH09"/>
<dbReference type="RefSeq" id="WP_160560698.1">
    <property type="nucleotide sequence ID" value="NZ_QZDT01000022.1"/>
</dbReference>
<dbReference type="InterPro" id="IPR046947">
    <property type="entry name" value="LytR-like"/>
</dbReference>
<evidence type="ECO:0000256" key="3">
    <source>
        <dbReference type="PROSITE-ProRule" id="PRU00169"/>
    </source>
</evidence>
<dbReference type="InterPro" id="IPR011006">
    <property type="entry name" value="CheY-like_superfamily"/>
</dbReference>
<evidence type="ECO:0000256" key="2">
    <source>
        <dbReference type="ARBA" id="ARBA00024867"/>
    </source>
</evidence>
<proteinExistence type="predicted"/>
<evidence type="ECO:0000259" key="4">
    <source>
        <dbReference type="PROSITE" id="PS50110"/>
    </source>
</evidence>
<comment type="function">
    <text evidence="2">May play the central regulatory role in sporulation. It may be an element of the effector pathway responsible for the activation of sporulation genes in response to nutritional stress. Spo0A may act in concert with spo0H (a sigma factor) to control the expression of some genes that are critical to the sporulation process.</text>
</comment>
<dbReference type="PROSITE" id="PS50110">
    <property type="entry name" value="RESPONSE_REGULATORY"/>
    <property type="match status" value="1"/>
</dbReference>
<accession>A0A9X5BH09</accession>
<keyword evidence="5" id="KW-0238">DNA-binding</keyword>
<protein>
    <recommendedName>
        <fullName evidence="1">Stage 0 sporulation protein A homolog</fullName>
    </recommendedName>
</protein>
<comment type="caution">
    <text evidence="5">The sequence shown here is derived from an EMBL/GenBank/DDBJ whole genome shotgun (WGS) entry which is preliminary data.</text>
</comment>
<name>A0A9X5BH09_9FIRM</name>
<dbReference type="CDD" id="cd00156">
    <property type="entry name" value="REC"/>
    <property type="match status" value="1"/>
</dbReference>
<keyword evidence="6" id="KW-1185">Reference proteome</keyword>
<dbReference type="GO" id="GO:0000156">
    <property type="term" value="F:phosphorelay response regulator activity"/>
    <property type="evidence" value="ECO:0007669"/>
    <property type="project" value="InterPro"/>
</dbReference>
<evidence type="ECO:0000313" key="5">
    <source>
        <dbReference type="EMBL" id="NBJ93621.1"/>
    </source>
</evidence>
<dbReference type="OrthoDB" id="9809318at2"/>
<dbReference type="Pfam" id="PF00072">
    <property type="entry name" value="Response_reg"/>
    <property type="match status" value="1"/>
</dbReference>
<sequence>MYQVLVCDDNKEFLKLMILLLEKYADFYHASVIGFDNGQELVEYCREHKPDLIYMDIKLGEKNGMMIGKTIKAMYPKSLMIYISAYDDYYVDMVQAEPFRFIPKDAADIPRLEGQLADTLEAAVRRISGKEIWTYSFNRKKYKVELGKIKYFHSAARIIYIAGGLGKNPAYFYRKMDELQEELERLDGNFVRISKSCIVNMKYIQSVRKNKVEIDSRFLAVTTGYQETFAKKYEEYWNTAI</sequence>
<dbReference type="PANTHER" id="PTHR37299:SF4">
    <property type="entry name" value="TRANSCRIPTIONAL REGULATOR"/>
    <property type="match status" value="1"/>
</dbReference>
<dbReference type="Pfam" id="PF04397">
    <property type="entry name" value="LytTR"/>
    <property type="match status" value="1"/>
</dbReference>
<reference evidence="5" key="1">
    <citation type="submission" date="2018-09" db="EMBL/GenBank/DDBJ databases">
        <title>Murine metabolic-syndrome-specific gut microbial biobank.</title>
        <authorList>
            <person name="Liu C."/>
        </authorList>
    </citation>
    <scope>NUCLEOTIDE SEQUENCE</scope>
    <source>
        <strain evidence="5">D42-62</strain>
    </source>
</reference>
<dbReference type="SMART" id="SM00850">
    <property type="entry name" value="LytTR"/>
    <property type="match status" value="1"/>
</dbReference>
<dbReference type="InterPro" id="IPR001789">
    <property type="entry name" value="Sig_transdc_resp-reg_receiver"/>
</dbReference>
<dbReference type="GO" id="GO:0003677">
    <property type="term" value="F:DNA binding"/>
    <property type="evidence" value="ECO:0007669"/>
    <property type="project" value="UniProtKB-KW"/>
</dbReference>
<dbReference type="InterPro" id="IPR007492">
    <property type="entry name" value="LytTR_DNA-bd_dom"/>
</dbReference>
<evidence type="ECO:0000313" key="6">
    <source>
        <dbReference type="Proteomes" id="UP001154420"/>
    </source>
</evidence>
<dbReference type="Gene3D" id="2.40.50.1020">
    <property type="entry name" value="LytTr DNA-binding domain"/>
    <property type="match status" value="1"/>
</dbReference>